<sequence>MEFFELIKRTSVRLLTFEQIKANFMRFIRFSLYSFLLLLVFSCQKSTEECQLDPKILDQDLNLQFTRLEDEFFNAKSAEDFEFLIEKYPDFAEDYLGRSLYSSPDTLISELIAIHQDSAMNVLYDSVKVHFQDLSEVEKDLENAFKYIKYYFPEFKVPKVYTFLSGFNSDLILSEDLIVIGLDYFLPPSHEFQPDLPRYMAERYDSPYIVPMIVTAISSKFNKTNPADNTMLAEMIYYGKAYHFTKAILPCTSEKYIIGYTEDEIAECYANEEYIWSHFVENELLYETNPFDITKYMGEAPFTDAISTKAPGRLGRWLGWNIVDDYQFNQDVSLVELMDNPDAEQIFRQSGYRPRNPNE</sequence>
<comment type="caution">
    <text evidence="1">The sequence shown here is derived from an EMBL/GenBank/DDBJ whole genome shotgun (WGS) entry which is preliminary data.</text>
</comment>
<dbReference type="AlphaFoldDB" id="A3HV75"/>
<dbReference type="HOGENOM" id="CLU_070771_0_0_10"/>
<protein>
    <submittedName>
        <fullName evidence="1">Gliding motility-associated lipoprotein GldB</fullName>
    </submittedName>
</protein>
<evidence type="ECO:0000313" key="1">
    <source>
        <dbReference type="EMBL" id="EAZ82047.1"/>
    </source>
</evidence>
<keyword evidence="1" id="KW-0449">Lipoprotein</keyword>
<keyword evidence="2" id="KW-1185">Reference proteome</keyword>
<organism evidence="1 2">
    <name type="scientific">Algoriphagus machipongonensis</name>
    <dbReference type="NCBI Taxonomy" id="388413"/>
    <lineage>
        <taxon>Bacteria</taxon>
        <taxon>Pseudomonadati</taxon>
        <taxon>Bacteroidota</taxon>
        <taxon>Cytophagia</taxon>
        <taxon>Cytophagales</taxon>
        <taxon>Cyclobacteriaceae</taxon>
        <taxon>Algoriphagus</taxon>
    </lineage>
</organism>
<dbReference type="eggNOG" id="COG5504">
    <property type="taxonomic scope" value="Bacteria"/>
</dbReference>
<dbReference type="InterPro" id="IPR019853">
    <property type="entry name" value="GldB-like"/>
</dbReference>
<proteinExistence type="predicted"/>
<reference evidence="1 2" key="1">
    <citation type="journal article" date="2011" name="J. Bacteriol.">
        <title>Complete genome sequence of Algoriphagus sp. PR1, bacterial prey of a colony-forming choanoflagellate.</title>
        <authorList>
            <person name="Alegado R.A."/>
            <person name="Ferriera S."/>
            <person name="Nusbaum C."/>
            <person name="Young S.K."/>
            <person name="Zeng Q."/>
            <person name="Imamovic A."/>
            <person name="Fairclough S.R."/>
            <person name="King N."/>
        </authorList>
    </citation>
    <scope>NUCLEOTIDE SEQUENCE [LARGE SCALE GENOMIC DNA]</scope>
    <source>
        <strain evidence="1 2">PR1</strain>
    </source>
</reference>
<accession>A3HV75</accession>
<dbReference type="Pfam" id="PF25594">
    <property type="entry name" value="GldB_lipo"/>
    <property type="match status" value="1"/>
</dbReference>
<evidence type="ECO:0000313" key="2">
    <source>
        <dbReference type="Proteomes" id="UP000003919"/>
    </source>
</evidence>
<name>A3HV75_9BACT</name>
<gene>
    <name evidence="1" type="ORF">ALPR1_02360</name>
</gene>
<dbReference type="NCBIfam" id="TIGR03514">
    <property type="entry name" value="GldB_lipo"/>
    <property type="match status" value="1"/>
</dbReference>
<dbReference type="EMBL" id="AAXU02000001">
    <property type="protein sequence ID" value="EAZ82047.1"/>
    <property type="molecule type" value="Genomic_DNA"/>
</dbReference>
<dbReference type="STRING" id="388413.ALPR1_02360"/>
<dbReference type="Proteomes" id="UP000003919">
    <property type="component" value="Unassembled WGS sequence"/>
</dbReference>